<dbReference type="RefSeq" id="WP_215817682.1">
    <property type="nucleotide sequence ID" value="NZ_JAGSOY010000001.1"/>
</dbReference>
<protein>
    <recommendedName>
        <fullName evidence="4 5">Pyrroline-5-carboxylate reductase</fullName>
        <shortName evidence="4">P5C reductase</shortName>
        <shortName evidence="4">P5CR</shortName>
        <ecNumber evidence="4 5">1.5.1.2</ecNumber>
    </recommendedName>
    <alternativeName>
        <fullName evidence="4">PCA reductase</fullName>
    </alternativeName>
</protein>
<evidence type="ECO:0000259" key="6">
    <source>
        <dbReference type="Pfam" id="PF03807"/>
    </source>
</evidence>
<dbReference type="Gene3D" id="1.10.3730.10">
    <property type="entry name" value="ProC C-terminal domain-like"/>
    <property type="match status" value="1"/>
</dbReference>
<reference evidence="8 9" key="1">
    <citation type="submission" date="2021-04" db="EMBL/GenBank/DDBJ databases">
        <authorList>
            <person name="Pira H."/>
            <person name="Risdian C."/>
            <person name="Wink J."/>
        </authorList>
    </citation>
    <scope>NUCLEOTIDE SEQUENCE [LARGE SCALE GENOMIC DNA]</scope>
    <source>
        <strain evidence="8 9">WH53</strain>
    </source>
</reference>
<dbReference type="SUPFAM" id="SSF48179">
    <property type="entry name" value="6-phosphogluconate dehydrogenase C-terminal domain-like"/>
    <property type="match status" value="1"/>
</dbReference>
<dbReference type="InterPro" id="IPR028939">
    <property type="entry name" value="P5C_Rdtase_cat_N"/>
</dbReference>
<dbReference type="PANTHER" id="PTHR11645">
    <property type="entry name" value="PYRROLINE-5-CARBOXYLATE REDUCTASE"/>
    <property type="match status" value="1"/>
</dbReference>
<evidence type="ECO:0000313" key="9">
    <source>
        <dbReference type="Proteomes" id="UP000690515"/>
    </source>
</evidence>
<keyword evidence="3 4" id="KW-0560">Oxidoreductase</keyword>
<dbReference type="HAMAP" id="MF_01925">
    <property type="entry name" value="P5C_reductase"/>
    <property type="match status" value="1"/>
</dbReference>
<dbReference type="Pfam" id="PF14748">
    <property type="entry name" value="P5CR_dimer"/>
    <property type="match status" value="1"/>
</dbReference>
<comment type="similarity">
    <text evidence="1 4">Belongs to the pyrroline-5-carboxylate reductase family.</text>
</comment>
<comment type="subcellular location">
    <subcellularLocation>
        <location evidence="4">Cytoplasm</location>
    </subcellularLocation>
</comment>
<dbReference type="EMBL" id="JAGSOY010000001">
    <property type="protein sequence ID" value="MBU2709516.1"/>
    <property type="molecule type" value="Genomic_DNA"/>
</dbReference>
<proteinExistence type="inferred from homology"/>
<comment type="catalytic activity">
    <reaction evidence="4">
        <text>L-proline + NAD(+) = (S)-1-pyrroline-5-carboxylate + NADH + 2 H(+)</text>
        <dbReference type="Rhea" id="RHEA:14105"/>
        <dbReference type="ChEBI" id="CHEBI:15378"/>
        <dbReference type="ChEBI" id="CHEBI:17388"/>
        <dbReference type="ChEBI" id="CHEBI:57540"/>
        <dbReference type="ChEBI" id="CHEBI:57945"/>
        <dbReference type="ChEBI" id="CHEBI:60039"/>
        <dbReference type="EC" id="1.5.1.2"/>
    </reaction>
</comment>
<dbReference type="PIRSF" id="PIRSF000193">
    <property type="entry name" value="Pyrrol-5-carb_rd"/>
    <property type="match status" value="1"/>
</dbReference>
<comment type="caution">
    <text evidence="8">The sequence shown here is derived from an EMBL/GenBank/DDBJ whole genome shotgun (WGS) entry which is preliminary data.</text>
</comment>
<dbReference type="Proteomes" id="UP000690515">
    <property type="component" value="Unassembled WGS sequence"/>
</dbReference>
<gene>
    <name evidence="4" type="primary">proC</name>
    <name evidence="8" type="ORF">KCG35_00430</name>
</gene>
<dbReference type="InterPro" id="IPR008927">
    <property type="entry name" value="6-PGluconate_DH-like_C_sf"/>
</dbReference>
<evidence type="ECO:0000256" key="3">
    <source>
        <dbReference type="ARBA" id="ARBA00023002"/>
    </source>
</evidence>
<evidence type="ECO:0000256" key="1">
    <source>
        <dbReference type="ARBA" id="ARBA00005525"/>
    </source>
</evidence>
<feature type="domain" description="Pyrroline-5-carboxylate reductase catalytic N-terminal" evidence="6">
    <location>
        <begin position="6"/>
        <end position="100"/>
    </location>
</feature>
<dbReference type="InterPro" id="IPR036291">
    <property type="entry name" value="NAD(P)-bd_dom_sf"/>
</dbReference>
<comment type="function">
    <text evidence="4">Catalyzes the reduction of 1-pyrroline-5-carboxylate (PCA) to L-proline.</text>
</comment>
<keyword evidence="4" id="KW-0641">Proline biosynthesis</keyword>
<dbReference type="PANTHER" id="PTHR11645:SF0">
    <property type="entry name" value="PYRROLINE-5-CARBOXYLATE REDUCTASE 3"/>
    <property type="match status" value="1"/>
</dbReference>
<feature type="domain" description="Pyrroline-5-carboxylate reductase dimerisation" evidence="7">
    <location>
        <begin position="164"/>
        <end position="268"/>
    </location>
</feature>
<keyword evidence="2 4" id="KW-0521">NADP</keyword>
<evidence type="ECO:0000256" key="4">
    <source>
        <dbReference type="HAMAP-Rule" id="MF_01925"/>
    </source>
</evidence>
<name>A0ABS5Z882_9GAMM</name>
<dbReference type="Pfam" id="PF03807">
    <property type="entry name" value="F420_oxidored"/>
    <property type="match status" value="1"/>
</dbReference>
<organism evidence="8 9">
    <name type="scientific">Zooshikella harenae</name>
    <dbReference type="NCBI Taxonomy" id="2827238"/>
    <lineage>
        <taxon>Bacteria</taxon>
        <taxon>Pseudomonadati</taxon>
        <taxon>Pseudomonadota</taxon>
        <taxon>Gammaproteobacteria</taxon>
        <taxon>Oceanospirillales</taxon>
        <taxon>Zooshikellaceae</taxon>
        <taxon>Zooshikella</taxon>
    </lineage>
</organism>
<dbReference type="SUPFAM" id="SSF51735">
    <property type="entry name" value="NAD(P)-binding Rossmann-fold domains"/>
    <property type="match status" value="1"/>
</dbReference>
<evidence type="ECO:0000256" key="5">
    <source>
        <dbReference type="NCBIfam" id="TIGR00112"/>
    </source>
</evidence>
<evidence type="ECO:0000259" key="7">
    <source>
        <dbReference type="Pfam" id="PF14748"/>
    </source>
</evidence>
<comment type="catalytic activity">
    <reaction evidence="4">
        <text>L-proline + NADP(+) = (S)-1-pyrroline-5-carboxylate + NADPH + 2 H(+)</text>
        <dbReference type="Rhea" id="RHEA:14109"/>
        <dbReference type="ChEBI" id="CHEBI:15378"/>
        <dbReference type="ChEBI" id="CHEBI:17388"/>
        <dbReference type="ChEBI" id="CHEBI:57783"/>
        <dbReference type="ChEBI" id="CHEBI:58349"/>
        <dbReference type="ChEBI" id="CHEBI:60039"/>
        <dbReference type="EC" id="1.5.1.2"/>
    </reaction>
</comment>
<keyword evidence="4" id="KW-0028">Amino-acid biosynthesis</keyword>
<keyword evidence="4" id="KW-0963">Cytoplasm</keyword>
<dbReference type="EC" id="1.5.1.2" evidence="4 5"/>
<dbReference type="Gene3D" id="3.40.50.720">
    <property type="entry name" value="NAD(P)-binding Rossmann-like Domain"/>
    <property type="match status" value="1"/>
</dbReference>
<dbReference type="InterPro" id="IPR000304">
    <property type="entry name" value="Pyrroline-COOH_reductase"/>
</dbReference>
<accession>A0ABS5Z882</accession>
<evidence type="ECO:0000256" key="2">
    <source>
        <dbReference type="ARBA" id="ARBA00022857"/>
    </source>
</evidence>
<keyword evidence="9" id="KW-1185">Reference proteome</keyword>
<dbReference type="GO" id="GO:0004735">
    <property type="term" value="F:pyrroline-5-carboxylate reductase activity"/>
    <property type="evidence" value="ECO:0007669"/>
    <property type="project" value="UniProtKB-EC"/>
</dbReference>
<sequence>MHKPTLAFIGAGNMAKSIINGLLTQGYSPNLIWATDTKVETLTSLASNLGINTSSDNNEAVKHADIVILAVKPQVMSGVLNGLSDQPSLDKTLFLSIAAGITTSSIQQHFNIELPIIRAMPNTPAMIGCGATGLYANDYVSDEQKAYCESIFNAVGITCWVDDENTLDTITAISGSGPAYFFLFMESLIDAAIQHGLSPDIAKQLVMQTAKGAALIASESDQEIATLRQNVTSPGGTTAQALSVFEQNNLRQLVNKATTAAKQRAQELNDPK</sequence>
<comment type="pathway">
    <text evidence="4">Amino-acid biosynthesis; L-proline biosynthesis; L-proline from L-glutamate 5-semialdehyde: step 1/1.</text>
</comment>
<dbReference type="InterPro" id="IPR029036">
    <property type="entry name" value="P5CR_dimer"/>
</dbReference>
<dbReference type="NCBIfam" id="TIGR00112">
    <property type="entry name" value="proC"/>
    <property type="match status" value="1"/>
</dbReference>
<evidence type="ECO:0000313" key="8">
    <source>
        <dbReference type="EMBL" id="MBU2709516.1"/>
    </source>
</evidence>